<feature type="region of interest" description="Disordered" evidence="1">
    <location>
        <begin position="378"/>
        <end position="408"/>
    </location>
</feature>
<feature type="region of interest" description="Disordered" evidence="1">
    <location>
        <begin position="147"/>
        <end position="175"/>
    </location>
</feature>
<feature type="region of interest" description="Disordered" evidence="1">
    <location>
        <begin position="193"/>
        <end position="272"/>
    </location>
</feature>
<feature type="region of interest" description="Disordered" evidence="1">
    <location>
        <begin position="117"/>
        <end position="136"/>
    </location>
</feature>
<feature type="region of interest" description="Disordered" evidence="1">
    <location>
        <begin position="290"/>
        <end position="311"/>
    </location>
</feature>
<protein>
    <submittedName>
        <fullName evidence="2">Uncharacterized protein</fullName>
    </submittedName>
</protein>
<dbReference type="Proteomes" id="UP001187682">
    <property type="component" value="Unassembled WGS sequence"/>
</dbReference>
<feature type="compositionally biased region" description="Basic and acidic residues" evidence="1">
    <location>
        <begin position="397"/>
        <end position="408"/>
    </location>
</feature>
<organism evidence="2 3">
    <name type="scientific">Cephalotrichum gorgonifer</name>
    <dbReference type="NCBI Taxonomy" id="2041049"/>
    <lineage>
        <taxon>Eukaryota</taxon>
        <taxon>Fungi</taxon>
        <taxon>Dikarya</taxon>
        <taxon>Ascomycota</taxon>
        <taxon>Pezizomycotina</taxon>
        <taxon>Sordariomycetes</taxon>
        <taxon>Hypocreomycetidae</taxon>
        <taxon>Microascales</taxon>
        <taxon>Microascaceae</taxon>
        <taxon>Cephalotrichum</taxon>
    </lineage>
</organism>
<accession>A0AAE8SRT0</accession>
<feature type="compositionally biased region" description="Basic and acidic residues" evidence="1">
    <location>
        <begin position="37"/>
        <end position="47"/>
    </location>
</feature>
<evidence type="ECO:0000256" key="1">
    <source>
        <dbReference type="SAM" id="MobiDB-lite"/>
    </source>
</evidence>
<dbReference type="EMBL" id="ONZQ02000001">
    <property type="protein sequence ID" value="SPN97510.1"/>
    <property type="molecule type" value="Genomic_DNA"/>
</dbReference>
<feature type="compositionally biased region" description="Pro residues" evidence="1">
    <location>
        <begin position="294"/>
        <end position="308"/>
    </location>
</feature>
<feature type="compositionally biased region" description="Polar residues" evidence="1">
    <location>
        <begin position="235"/>
        <end position="265"/>
    </location>
</feature>
<sequence length="408" mass="45210">MGLPLYVAKSPSPEPNVKTKSKDKIPGPRRSIRRRARVNDLARDPERERARLRQRAAFIANYVNERSSDEDRVPPRDRHMAVVPLFETEPGERPTWARHSYISSILDSIRSGVNDLRDRGRDNAEGDNLTPYPIPTLLRPAESLFIEPDRPEDDAGPGVWRERRSTDGPSRNLRDHTDSLIDRWELYLDQSAHNNDYGAGLPDGLGDRERSMSPDPNGTWDTLLTTLTPDPQPPSAGSSFASTPTATSQSAVPSALATQRPSQTREPAASHECGVCDRCLRRRANIASMRSRGPPVPSALPNDIPPYSLPGRRTHRNLYPVNLDTYRATDGPRVIDGPAALRAAARAAATERDSERINELATLAERTAAILDRAERAARPALSTKKRRVRLQCGQPDSEKSLVADDTV</sequence>
<gene>
    <name evidence="2" type="ORF">DNG_01024</name>
</gene>
<dbReference type="AlphaFoldDB" id="A0AAE8SRT0"/>
<name>A0AAE8SRT0_9PEZI</name>
<keyword evidence="3" id="KW-1185">Reference proteome</keyword>
<evidence type="ECO:0000313" key="2">
    <source>
        <dbReference type="EMBL" id="SPN97510.1"/>
    </source>
</evidence>
<evidence type="ECO:0000313" key="3">
    <source>
        <dbReference type="Proteomes" id="UP001187682"/>
    </source>
</evidence>
<comment type="caution">
    <text evidence="2">The sequence shown here is derived from an EMBL/GenBank/DDBJ whole genome shotgun (WGS) entry which is preliminary data.</text>
</comment>
<reference evidence="2" key="1">
    <citation type="submission" date="2018-03" db="EMBL/GenBank/DDBJ databases">
        <authorList>
            <person name="Guldener U."/>
        </authorList>
    </citation>
    <scope>NUCLEOTIDE SEQUENCE</scope>
</reference>
<feature type="region of interest" description="Disordered" evidence="1">
    <location>
        <begin position="1"/>
        <end position="47"/>
    </location>
</feature>
<proteinExistence type="predicted"/>
<feature type="compositionally biased region" description="Basic and acidic residues" evidence="1">
    <location>
        <begin position="160"/>
        <end position="175"/>
    </location>
</feature>